<dbReference type="Pfam" id="PF03837">
    <property type="entry name" value="RecT"/>
    <property type="match status" value="1"/>
</dbReference>
<reference evidence="1 2" key="1">
    <citation type="submission" date="2019-05" db="EMBL/GenBank/DDBJ databases">
        <title>Culicoidintestinum kansasii gen. nov., sp. nov. from the gastrointestinal tract of the biting midge, Culicoides sonorensis.</title>
        <authorList>
            <person name="Neupane S."/>
            <person name="Ghosh A."/>
            <person name="Gunther S."/>
            <person name="Martin K."/>
            <person name="Zurek L."/>
        </authorList>
    </citation>
    <scope>NUCLEOTIDE SEQUENCE [LARGE SCALE GENOMIC DNA]</scope>
    <source>
        <strain evidence="1 2">CS-1</strain>
    </source>
</reference>
<gene>
    <name evidence="1" type="ORF">FEZ08_09575</name>
</gene>
<sequence>MAGNQVSTLKDFNQFISNDKTQEYLQSVLGNKKSSFVNNAVALVSNVKGLQKCDPQTTMFAAIKATALDLPLDNNLGFAYVIPYGNQAQFQMGYKGFIQLAMRSGQFERINVTDVREGELGKRDRLSGDIEYNWIDDESEREKAEIIGYVAYFKLKNGFEKQVYMSAEETRGHGKKYSKTFNNGQWKDNFDGMSRKTVLKQLLSKYAPLSVEMAEAVKADQAIITEEGEYIYADKVVAEVSAEEQAAQTAKANELLGVSEAPVQEPETEEYIPEFLIDEEK</sequence>
<name>A0A5R8Q8N0_9FIRM</name>
<dbReference type="GO" id="GO:0006259">
    <property type="term" value="P:DNA metabolic process"/>
    <property type="evidence" value="ECO:0007669"/>
    <property type="project" value="InterPro"/>
</dbReference>
<evidence type="ECO:0000313" key="1">
    <source>
        <dbReference type="EMBL" id="TLG72072.1"/>
    </source>
</evidence>
<accession>A0A5R8Q8N0</accession>
<keyword evidence="2" id="KW-1185">Reference proteome</keyword>
<dbReference type="InParanoid" id="A0A5R8Q8N0"/>
<dbReference type="GO" id="GO:0003677">
    <property type="term" value="F:DNA binding"/>
    <property type="evidence" value="ECO:0007669"/>
    <property type="project" value="InterPro"/>
</dbReference>
<dbReference type="InterPro" id="IPR004590">
    <property type="entry name" value="ssDNA_annealing_RecT"/>
</dbReference>
<proteinExistence type="predicted"/>
<protein>
    <submittedName>
        <fullName evidence="1">Recombinase RecT</fullName>
    </submittedName>
</protein>
<dbReference type="NCBIfam" id="TIGR00616">
    <property type="entry name" value="rect"/>
    <property type="match status" value="1"/>
</dbReference>
<evidence type="ECO:0000313" key="2">
    <source>
        <dbReference type="Proteomes" id="UP000306912"/>
    </source>
</evidence>
<dbReference type="AlphaFoldDB" id="A0A5R8Q8N0"/>
<dbReference type="EMBL" id="VBWP01000009">
    <property type="protein sequence ID" value="TLG72072.1"/>
    <property type="molecule type" value="Genomic_DNA"/>
</dbReference>
<organism evidence="1 2">
    <name type="scientific">Culicoidibacter larvae</name>
    <dbReference type="NCBI Taxonomy" id="2579976"/>
    <lineage>
        <taxon>Bacteria</taxon>
        <taxon>Bacillati</taxon>
        <taxon>Bacillota</taxon>
        <taxon>Culicoidibacteria</taxon>
        <taxon>Culicoidibacterales</taxon>
        <taxon>Culicoidibacteraceae</taxon>
        <taxon>Culicoidibacter</taxon>
    </lineage>
</organism>
<dbReference type="RefSeq" id="WP_138191785.1">
    <property type="nucleotide sequence ID" value="NZ_VBWP01000009.1"/>
</dbReference>
<dbReference type="OrthoDB" id="1045432at2"/>
<dbReference type="FunCoup" id="A0A5R8Q8N0">
    <property type="interactions" value="41"/>
</dbReference>
<dbReference type="Proteomes" id="UP000306912">
    <property type="component" value="Unassembled WGS sequence"/>
</dbReference>
<dbReference type="InterPro" id="IPR018330">
    <property type="entry name" value="RecT_fam"/>
</dbReference>
<comment type="caution">
    <text evidence="1">The sequence shown here is derived from an EMBL/GenBank/DDBJ whole genome shotgun (WGS) entry which is preliminary data.</text>
</comment>